<dbReference type="Proteomes" id="UP000827976">
    <property type="component" value="Chromosome 14"/>
</dbReference>
<keyword evidence="2" id="KW-1185">Reference proteome</keyword>
<comment type="caution">
    <text evidence="1">The sequence shown here is derived from an EMBL/GenBank/DDBJ whole genome shotgun (WGS) entry which is preliminary data.</text>
</comment>
<proteinExistence type="predicted"/>
<name>A0ACB7UR34_DIOAL</name>
<evidence type="ECO:0000313" key="1">
    <source>
        <dbReference type="EMBL" id="KAH7663086.1"/>
    </source>
</evidence>
<organism evidence="1 2">
    <name type="scientific">Dioscorea alata</name>
    <name type="common">Purple yam</name>
    <dbReference type="NCBI Taxonomy" id="55571"/>
    <lineage>
        <taxon>Eukaryota</taxon>
        <taxon>Viridiplantae</taxon>
        <taxon>Streptophyta</taxon>
        <taxon>Embryophyta</taxon>
        <taxon>Tracheophyta</taxon>
        <taxon>Spermatophyta</taxon>
        <taxon>Magnoliopsida</taxon>
        <taxon>Liliopsida</taxon>
        <taxon>Dioscoreales</taxon>
        <taxon>Dioscoreaceae</taxon>
        <taxon>Dioscorea</taxon>
    </lineage>
</organism>
<accession>A0ACB7UR34</accession>
<protein>
    <submittedName>
        <fullName evidence="1">RNI-like protein</fullName>
    </submittedName>
</protein>
<gene>
    <name evidence="1" type="ORF">IHE45_14G029800</name>
</gene>
<sequence length="425" mass="48942">MDQHGVLALYKLIAASADDYEKAEECLDITYYSTKKPTDYLMLLQLSNSLRIMNISSILGKVQIQAEGMIEISPYRRMIRDTIDEKDLNRHNFAVAMEEVDLKTVSRWDRMNIDLLVKIFKQMNMLELLPISLVCRGWRHGCSDAWLWDTLDLGLLQSNFIPTRASPFVFVDEPSDRKLTRVLKLAFSLSQGNIRCLVFHYYLYMKDEHLNLIVERCPNLKRIVIPAWNRLSKPTIYRAIETWQGLESMTMPWCPNPSILMEKIGANCKNFTQLKIFGAFDMNLAVAITTFLPNLKVLSLRCSRVDKKALLFFLKSMGGLEVLNISHIILLVEGPADGGLKAMFKEIDPAICENTASLRKLYFCSSKSCVCCQRMINDEGLMRWWKYEDWFWRIDEVSSLALGDTGKLFDAHCAEFAFLDQSRSC</sequence>
<dbReference type="EMBL" id="CM037024">
    <property type="protein sequence ID" value="KAH7663086.1"/>
    <property type="molecule type" value="Genomic_DNA"/>
</dbReference>
<reference evidence="2" key="1">
    <citation type="journal article" date="2022" name="Nat. Commun.">
        <title>Chromosome evolution and the genetic basis of agronomically important traits in greater yam.</title>
        <authorList>
            <person name="Bredeson J.V."/>
            <person name="Lyons J.B."/>
            <person name="Oniyinde I.O."/>
            <person name="Okereke N.R."/>
            <person name="Kolade O."/>
            <person name="Nnabue I."/>
            <person name="Nwadili C.O."/>
            <person name="Hribova E."/>
            <person name="Parker M."/>
            <person name="Nwogha J."/>
            <person name="Shu S."/>
            <person name="Carlson J."/>
            <person name="Kariba R."/>
            <person name="Muthemba S."/>
            <person name="Knop K."/>
            <person name="Barton G.J."/>
            <person name="Sherwood A.V."/>
            <person name="Lopez-Montes A."/>
            <person name="Asiedu R."/>
            <person name="Jamnadass R."/>
            <person name="Muchugi A."/>
            <person name="Goodstein D."/>
            <person name="Egesi C.N."/>
            <person name="Featherston J."/>
            <person name="Asfaw A."/>
            <person name="Simpson G.G."/>
            <person name="Dolezel J."/>
            <person name="Hendre P.S."/>
            <person name="Van Deynze A."/>
            <person name="Kumar P.L."/>
            <person name="Obidiegwu J.E."/>
            <person name="Bhattacharjee R."/>
            <person name="Rokhsar D.S."/>
        </authorList>
    </citation>
    <scope>NUCLEOTIDE SEQUENCE [LARGE SCALE GENOMIC DNA]</scope>
    <source>
        <strain evidence="2">cv. TDa95/00328</strain>
    </source>
</reference>
<evidence type="ECO:0000313" key="2">
    <source>
        <dbReference type="Proteomes" id="UP000827976"/>
    </source>
</evidence>